<dbReference type="Gene3D" id="3.10.440.10">
    <property type="match status" value="1"/>
</dbReference>
<dbReference type="InterPro" id="IPR023621">
    <property type="entry name" value="Ribosomal_eL31_dom_sf"/>
</dbReference>
<dbReference type="Proteomes" id="UP000507245">
    <property type="component" value="Unassembled WGS sequence"/>
</dbReference>
<keyword evidence="3" id="KW-1185">Reference proteome</keyword>
<sequence>MEKREGGLRWWSWVVAAVLGSLGGGSGCEEGGVAVVVIGEWRRRKRWFMGGGSVGYGFIEGWVGGPRRIRVCIARERNDEEYAKELYSLVTVTEVPPEGFTSLGTKVIDDEDWTELVLNPLFFLPSS</sequence>
<evidence type="ECO:0000256" key="1">
    <source>
        <dbReference type="SAM" id="SignalP"/>
    </source>
</evidence>
<feature type="chain" id="PRO_5027014851" evidence="1">
    <location>
        <begin position="28"/>
        <end position="127"/>
    </location>
</feature>
<protein>
    <submittedName>
        <fullName evidence="2">Uncharacterized protein</fullName>
    </submittedName>
</protein>
<evidence type="ECO:0000313" key="2">
    <source>
        <dbReference type="EMBL" id="CAB4313187.1"/>
    </source>
</evidence>
<feature type="signal peptide" evidence="1">
    <location>
        <begin position="1"/>
        <end position="27"/>
    </location>
</feature>
<keyword evidence="1" id="KW-0732">Signal</keyword>
<gene>
    <name evidence="2" type="ORF">ORAREDHAP_LOCUS36005</name>
</gene>
<organism evidence="2 3">
    <name type="scientific">Prunus armeniaca</name>
    <name type="common">Apricot</name>
    <name type="synonym">Armeniaca vulgaris</name>
    <dbReference type="NCBI Taxonomy" id="36596"/>
    <lineage>
        <taxon>Eukaryota</taxon>
        <taxon>Viridiplantae</taxon>
        <taxon>Streptophyta</taxon>
        <taxon>Embryophyta</taxon>
        <taxon>Tracheophyta</taxon>
        <taxon>Spermatophyta</taxon>
        <taxon>Magnoliopsida</taxon>
        <taxon>eudicotyledons</taxon>
        <taxon>Gunneridae</taxon>
        <taxon>Pentapetalae</taxon>
        <taxon>rosids</taxon>
        <taxon>fabids</taxon>
        <taxon>Rosales</taxon>
        <taxon>Rosaceae</taxon>
        <taxon>Amygdaloideae</taxon>
        <taxon>Amygdaleae</taxon>
        <taxon>Prunus</taxon>
    </lineage>
</organism>
<reference evidence="3" key="1">
    <citation type="journal article" date="2020" name="Genome Biol.">
        <title>Gamete binning: chromosome-level and haplotype-resolved genome assembly enabled by high-throughput single-cell sequencing of gamete genomes.</title>
        <authorList>
            <person name="Campoy J.A."/>
            <person name="Sun H."/>
            <person name="Goel M."/>
            <person name="Jiao W.-B."/>
            <person name="Folz-Donahue K."/>
            <person name="Wang N."/>
            <person name="Rubio M."/>
            <person name="Liu C."/>
            <person name="Kukat C."/>
            <person name="Ruiz D."/>
            <person name="Huettel B."/>
            <person name="Schneeberger K."/>
        </authorList>
    </citation>
    <scope>NUCLEOTIDE SEQUENCE [LARGE SCALE GENOMIC DNA]</scope>
    <source>
        <strain evidence="3">cv. Rojo Pasion</strain>
    </source>
</reference>
<name>A0A6J5XL74_PRUAR</name>
<dbReference type="EMBL" id="CAEKKB010000006">
    <property type="protein sequence ID" value="CAB4313187.1"/>
    <property type="molecule type" value="Genomic_DNA"/>
</dbReference>
<dbReference type="AlphaFoldDB" id="A0A6J5XL74"/>
<accession>A0A6J5XL74</accession>
<dbReference type="PROSITE" id="PS51257">
    <property type="entry name" value="PROKAR_LIPOPROTEIN"/>
    <property type="match status" value="1"/>
</dbReference>
<proteinExistence type="predicted"/>
<dbReference type="OrthoDB" id="9739313at2759"/>
<evidence type="ECO:0000313" key="3">
    <source>
        <dbReference type="Proteomes" id="UP000507245"/>
    </source>
</evidence>